<evidence type="ECO:0000313" key="2">
    <source>
        <dbReference type="EMBL" id="MRX73685.1"/>
    </source>
</evidence>
<dbReference type="AlphaFoldDB" id="A0A7X2LYL0"/>
<sequence length="63" mass="7149">MYRKRTSFLFIIGVVSMIVGVPYLLGYSTNKLLNIPLYGGLLLAILFSPTPNLKNLFNKKKEE</sequence>
<organism evidence="2 3">
    <name type="scientific">Metabacillus lacus</name>
    <dbReference type="NCBI Taxonomy" id="1983721"/>
    <lineage>
        <taxon>Bacteria</taxon>
        <taxon>Bacillati</taxon>
        <taxon>Bacillota</taxon>
        <taxon>Bacilli</taxon>
        <taxon>Bacillales</taxon>
        <taxon>Bacillaceae</taxon>
        <taxon>Metabacillus</taxon>
    </lineage>
</organism>
<evidence type="ECO:0000313" key="3">
    <source>
        <dbReference type="Proteomes" id="UP000448867"/>
    </source>
</evidence>
<gene>
    <name evidence="2" type="ORF">GJU40_16205</name>
</gene>
<dbReference type="EMBL" id="WKKI01000042">
    <property type="protein sequence ID" value="MRX73685.1"/>
    <property type="molecule type" value="Genomic_DNA"/>
</dbReference>
<reference evidence="2 3" key="1">
    <citation type="submission" date="2019-11" db="EMBL/GenBank/DDBJ databases">
        <title>Bacillus lacus genome.</title>
        <authorList>
            <person name="Allen C.J."/>
            <person name="Newman J.D."/>
        </authorList>
    </citation>
    <scope>NUCLEOTIDE SEQUENCE [LARGE SCALE GENOMIC DNA]</scope>
    <source>
        <strain evidence="2 3">KCTC 33946</strain>
    </source>
</reference>
<proteinExistence type="predicted"/>
<keyword evidence="1" id="KW-0812">Transmembrane</keyword>
<feature type="transmembrane region" description="Helical" evidence="1">
    <location>
        <begin position="7"/>
        <end position="25"/>
    </location>
</feature>
<comment type="caution">
    <text evidence="2">The sequence shown here is derived from an EMBL/GenBank/DDBJ whole genome shotgun (WGS) entry which is preliminary data.</text>
</comment>
<keyword evidence="1" id="KW-1133">Transmembrane helix</keyword>
<dbReference type="Proteomes" id="UP000448867">
    <property type="component" value="Unassembled WGS sequence"/>
</dbReference>
<name>A0A7X2LYL0_9BACI</name>
<accession>A0A7X2LYL0</accession>
<keyword evidence="1" id="KW-0472">Membrane</keyword>
<keyword evidence="3" id="KW-1185">Reference proteome</keyword>
<dbReference type="OrthoDB" id="2973738at2"/>
<feature type="transmembrane region" description="Helical" evidence="1">
    <location>
        <begin position="37"/>
        <end position="57"/>
    </location>
</feature>
<protein>
    <submittedName>
        <fullName evidence="2">Uncharacterized protein</fullName>
    </submittedName>
</protein>
<evidence type="ECO:0000256" key="1">
    <source>
        <dbReference type="SAM" id="Phobius"/>
    </source>
</evidence>